<dbReference type="AlphaFoldDB" id="A0A1R4K2X5"/>
<dbReference type="Pfam" id="PF06430">
    <property type="entry name" value="L_lactis_RepB_C"/>
    <property type="match status" value="1"/>
</dbReference>
<dbReference type="InterPro" id="IPR010931">
    <property type="entry name" value="L_lactis_RepB_C"/>
</dbReference>
<dbReference type="Pfam" id="PF01051">
    <property type="entry name" value="Rep3_N"/>
    <property type="match status" value="1"/>
</dbReference>
<dbReference type="GO" id="GO:0003887">
    <property type="term" value="F:DNA-directed DNA polymerase activity"/>
    <property type="evidence" value="ECO:0007669"/>
    <property type="project" value="InterPro"/>
</dbReference>
<evidence type="ECO:0000256" key="1">
    <source>
        <dbReference type="ARBA" id="ARBA00038283"/>
    </source>
</evidence>
<evidence type="ECO:0000259" key="2">
    <source>
        <dbReference type="Pfam" id="PF01051"/>
    </source>
</evidence>
<dbReference type="Gene3D" id="1.10.10.10">
    <property type="entry name" value="Winged helix-like DNA-binding domain superfamily/Winged helix DNA-binding domain"/>
    <property type="match status" value="2"/>
</dbReference>
<gene>
    <name evidence="4" type="ORF">FM115_07900</name>
</gene>
<organism evidence="4 5">
    <name type="scientific">Marinilactibacillus psychrotolerans 42ea</name>
    <dbReference type="NCBI Taxonomy" id="1255609"/>
    <lineage>
        <taxon>Bacteria</taxon>
        <taxon>Bacillati</taxon>
        <taxon>Bacillota</taxon>
        <taxon>Bacilli</taxon>
        <taxon>Lactobacillales</taxon>
        <taxon>Carnobacteriaceae</taxon>
        <taxon>Marinilactibacillus</taxon>
    </lineage>
</organism>
<evidence type="ECO:0000313" key="5">
    <source>
        <dbReference type="Proteomes" id="UP000195611"/>
    </source>
</evidence>
<sequence length="387" mass="45636">MNNEILSPKVLHISDLENQKAVEHNDLITSVAKMDKIPLKIFELAVSCLDTENIPQDNTVYLSKETLFSFFDVASSSKHTRFKNALRNLHEQAIFEVQEVQEKDGKFEYSIISPISRSSWNDYNDSVSIKFTEDIMPYLINLKSNFTQYLITDIMELNSKYSIILYKWFSMYYNQYEKYNENGQRREEQLEQLKNPYVEIQELRRLTNTIKEYELFSNFDKKILKKPIEEINKNTHFTVTYDKIKEGRSIVGIKFYIEKKKTTLAPMEYKLNDPISQKHQQTKEENENQLLGLAMQSPYTKLLLKQLLINQYDLIDKKVMVGLQRTVFPKYEELAKLQGRNSVKEHIQYVAAHKIPSSKKENIVKYLKSSIEHYLATVKINNVYRGE</sequence>
<name>A0A1R4K2X5_9LACT</name>
<dbReference type="Proteomes" id="UP000195611">
    <property type="component" value="Unassembled WGS sequence"/>
</dbReference>
<dbReference type="EMBL" id="FUKW01000107">
    <property type="protein sequence ID" value="SJN38619.1"/>
    <property type="molecule type" value="Genomic_DNA"/>
</dbReference>
<dbReference type="InterPro" id="IPR036388">
    <property type="entry name" value="WH-like_DNA-bd_sf"/>
</dbReference>
<dbReference type="InterPro" id="IPR036390">
    <property type="entry name" value="WH_DNA-bd_sf"/>
</dbReference>
<reference evidence="4 5" key="1">
    <citation type="submission" date="2017-02" db="EMBL/GenBank/DDBJ databases">
        <authorList>
            <person name="Peterson S.W."/>
        </authorList>
    </citation>
    <scope>NUCLEOTIDE SEQUENCE [LARGE SCALE GENOMIC DNA]</scope>
    <source>
        <strain evidence="4 5">42ea</strain>
    </source>
</reference>
<dbReference type="SUPFAM" id="SSF46785">
    <property type="entry name" value="Winged helix' DNA-binding domain"/>
    <property type="match status" value="2"/>
</dbReference>
<feature type="domain" description="Lactococcus lactis RepB C-terminal" evidence="3">
    <location>
        <begin position="261"/>
        <end position="382"/>
    </location>
</feature>
<proteinExistence type="inferred from homology"/>
<evidence type="ECO:0000259" key="3">
    <source>
        <dbReference type="Pfam" id="PF06430"/>
    </source>
</evidence>
<accession>A0A1R4K2X5</accession>
<feature type="domain" description="Initiator Rep protein WH1" evidence="2">
    <location>
        <begin position="21"/>
        <end position="169"/>
    </location>
</feature>
<comment type="similarity">
    <text evidence="1">Belongs to the initiator RepB protein family.</text>
</comment>
<evidence type="ECO:0000313" key="4">
    <source>
        <dbReference type="EMBL" id="SJN38619.1"/>
    </source>
</evidence>
<dbReference type="GO" id="GO:0006270">
    <property type="term" value="P:DNA replication initiation"/>
    <property type="evidence" value="ECO:0007669"/>
    <property type="project" value="InterPro"/>
</dbReference>
<dbReference type="InterPro" id="IPR000525">
    <property type="entry name" value="Initiator_Rep_WH1"/>
</dbReference>
<protein>
    <submittedName>
        <fullName evidence="4">Replication protein</fullName>
    </submittedName>
</protein>
<dbReference type="Pfam" id="PF21205">
    <property type="entry name" value="Rep3_C"/>
    <property type="match status" value="1"/>
</dbReference>
<dbReference type="RefSeq" id="WP_086950112.1">
    <property type="nucleotide sequence ID" value="NZ_FUKW01000107.1"/>
</dbReference>